<dbReference type="Pfam" id="PF21529">
    <property type="entry name" value="GLV1-2"/>
    <property type="match status" value="1"/>
</dbReference>
<dbReference type="Proteomes" id="UP000790787">
    <property type="component" value="Chromosome 18"/>
</dbReference>
<dbReference type="RefSeq" id="XP_016449150.1">
    <property type="nucleotide sequence ID" value="XM_016593664.2"/>
</dbReference>
<feature type="compositionally biased region" description="Basic and acidic residues" evidence="1">
    <location>
        <begin position="128"/>
        <end position="139"/>
    </location>
</feature>
<organism evidence="3 4">
    <name type="scientific">Nicotiana tabacum</name>
    <name type="common">Common tobacco</name>
    <dbReference type="NCBI Taxonomy" id="4097"/>
    <lineage>
        <taxon>Eukaryota</taxon>
        <taxon>Viridiplantae</taxon>
        <taxon>Streptophyta</taxon>
        <taxon>Embryophyta</taxon>
        <taxon>Tracheophyta</taxon>
        <taxon>Spermatophyta</taxon>
        <taxon>Magnoliopsida</taxon>
        <taxon>eudicotyledons</taxon>
        <taxon>Gunneridae</taxon>
        <taxon>Pentapetalae</taxon>
        <taxon>asterids</taxon>
        <taxon>lamiids</taxon>
        <taxon>Solanales</taxon>
        <taxon>Solanaceae</taxon>
        <taxon>Nicotianoideae</taxon>
        <taxon>Nicotianeae</taxon>
        <taxon>Nicotiana</taxon>
    </lineage>
</organism>
<dbReference type="RefSeq" id="XP_016449150.1">
    <property type="nucleotide sequence ID" value="XM_016593664.1"/>
</dbReference>
<dbReference type="AlphaFoldDB" id="A0A1S3YAA6"/>
<sequence length="159" mass="17364">MKQVLLLLLLLSSTLVYEVQGRHLKKGNLSSSKNPILQQENVLKERSEGGTGEVILCKDGHCSSSGRNRKLMTKTTSTSSPTTTSTKNIKNNEGNKGYHTVLKGQSSSERVIGGKEENSSVNSSPETGHWKTSSEHYPDVLDLAGMDYSPAKRKPPIHN</sequence>
<dbReference type="InterPro" id="IPR049306">
    <property type="entry name" value="GLV1-2"/>
</dbReference>
<dbReference type="GeneID" id="107774188"/>
<keyword evidence="3" id="KW-1185">Reference proteome</keyword>
<reference evidence="3" key="1">
    <citation type="journal article" date="2014" name="Nat. Commun.">
        <title>The tobacco genome sequence and its comparison with those of tomato and potato.</title>
        <authorList>
            <person name="Sierro N."/>
            <person name="Battey J.N."/>
            <person name="Ouadi S."/>
            <person name="Bakaher N."/>
            <person name="Bovet L."/>
            <person name="Willig A."/>
            <person name="Goepfert S."/>
            <person name="Peitsch M.C."/>
            <person name="Ivanov N.V."/>
        </authorList>
    </citation>
    <scope>NUCLEOTIDE SEQUENCE [LARGE SCALE GENOMIC DNA]</scope>
</reference>
<accession>A0A1S3YAA6</accession>
<protein>
    <submittedName>
        <fullName evidence="4">Uncharacterized protein LOC107774188 isoform X1</fullName>
    </submittedName>
    <submittedName>
        <fullName evidence="4">Uncharacterized protein isoform X1</fullName>
    </submittedName>
</protein>
<dbReference type="OrthoDB" id="1903945at2759"/>
<dbReference type="PANTHER" id="PTHR33743:SF19">
    <property type="entry name" value="PROTEIN GOLVEN 6"/>
    <property type="match status" value="1"/>
</dbReference>
<feature type="compositionally biased region" description="Low complexity" evidence="1">
    <location>
        <begin position="73"/>
        <end position="87"/>
    </location>
</feature>
<evidence type="ECO:0000256" key="1">
    <source>
        <dbReference type="SAM" id="MobiDB-lite"/>
    </source>
</evidence>
<dbReference type="PANTHER" id="PTHR33743">
    <property type="entry name" value="PROTEIN GOLVEN 6-RELATED"/>
    <property type="match status" value="1"/>
</dbReference>
<evidence type="ECO:0000256" key="2">
    <source>
        <dbReference type="SAM" id="SignalP"/>
    </source>
</evidence>
<evidence type="ECO:0000313" key="4">
    <source>
        <dbReference type="RefSeq" id="XP_016449150.1"/>
    </source>
</evidence>
<feature type="chain" id="PRO_5010193669" evidence="2">
    <location>
        <begin position="22"/>
        <end position="159"/>
    </location>
</feature>
<proteinExistence type="predicted"/>
<keyword evidence="2" id="KW-0732">Signal</keyword>
<dbReference type="PaxDb" id="4097-A0A1S3YAA6"/>
<gene>
    <name evidence="4" type="primary">LOC107774188</name>
</gene>
<dbReference type="KEGG" id="nta:107774188"/>
<evidence type="ECO:0000313" key="3">
    <source>
        <dbReference type="Proteomes" id="UP000790787"/>
    </source>
</evidence>
<feature type="signal peptide" evidence="2">
    <location>
        <begin position="1"/>
        <end position="21"/>
    </location>
</feature>
<reference evidence="4" key="2">
    <citation type="submission" date="2025-08" db="UniProtKB">
        <authorList>
            <consortium name="RefSeq"/>
        </authorList>
    </citation>
    <scope>IDENTIFICATION</scope>
    <source>
        <tissue evidence="4">Leaf</tissue>
    </source>
</reference>
<name>A0A1S3YAA6_TOBAC</name>
<feature type="region of interest" description="Disordered" evidence="1">
    <location>
        <begin position="64"/>
        <end position="159"/>
    </location>
</feature>